<dbReference type="OrthoDB" id="3873990at2"/>
<proteinExistence type="predicted"/>
<dbReference type="Proteomes" id="UP000266906">
    <property type="component" value="Unassembled WGS sequence"/>
</dbReference>
<dbReference type="EMBL" id="RJVJ01000001">
    <property type="protein sequence ID" value="ROR46010.1"/>
    <property type="molecule type" value="Genomic_DNA"/>
</dbReference>
<gene>
    <name evidence="2" type="ORF">EDD38_4759</name>
    <name evidence="1" type="ORF">EDD39_4265</name>
</gene>
<reference evidence="3 4" key="1">
    <citation type="submission" date="2018-11" db="EMBL/GenBank/DDBJ databases">
        <title>Sequencing the genomes of 1000 actinobacteria strains.</title>
        <authorList>
            <person name="Klenk H.-P."/>
        </authorList>
    </citation>
    <scope>NUCLEOTIDE SEQUENCE [LARGE SCALE GENOMIC DNA]</scope>
    <source>
        <strain evidence="1 4">DSM 44780</strain>
        <strain evidence="2 3">DSM 44781</strain>
    </source>
</reference>
<comment type="caution">
    <text evidence="2">The sequence shown here is derived from an EMBL/GenBank/DDBJ whole genome shotgun (WGS) entry which is preliminary data.</text>
</comment>
<dbReference type="EMBL" id="RKQG01000001">
    <property type="protein sequence ID" value="RPE36386.1"/>
    <property type="molecule type" value="Genomic_DNA"/>
</dbReference>
<dbReference type="RefSeq" id="WP_123558307.1">
    <property type="nucleotide sequence ID" value="NZ_JBEYIY010000006.1"/>
</dbReference>
<evidence type="ECO:0000313" key="3">
    <source>
        <dbReference type="Proteomes" id="UP000266906"/>
    </source>
</evidence>
<protein>
    <submittedName>
        <fullName evidence="2">Uncharacterized protein</fullName>
    </submittedName>
</protein>
<organism evidence="2 3">
    <name type="scientific">Kitasatospora cineracea</name>
    <dbReference type="NCBI Taxonomy" id="88074"/>
    <lineage>
        <taxon>Bacteria</taxon>
        <taxon>Bacillati</taxon>
        <taxon>Actinomycetota</taxon>
        <taxon>Actinomycetes</taxon>
        <taxon>Kitasatosporales</taxon>
        <taxon>Streptomycetaceae</taxon>
        <taxon>Kitasatospora</taxon>
    </lineage>
</organism>
<accession>A0A3N4RU01</accession>
<evidence type="ECO:0000313" key="2">
    <source>
        <dbReference type="EMBL" id="RPE36386.1"/>
    </source>
</evidence>
<sequence>MDAELRRAVTGLEESRARLREETLAPLRARREDVPAADEHLLLGAIAAVVESVQELTGAAGERRTTPDTGLALTNASRRLADTAGLLREAELRARQNA</sequence>
<dbReference type="Proteomes" id="UP000267408">
    <property type="component" value="Unassembled WGS sequence"/>
</dbReference>
<dbReference type="AlphaFoldDB" id="A0A3N4RU01"/>
<evidence type="ECO:0000313" key="1">
    <source>
        <dbReference type="EMBL" id="ROR46010.1"/>
    </source>
</evidence>
<name>A0A3N4RU01_9ACTN</name>
<accession>A0A8G1XD23</accession>
<keyword evidence="3" id="KW-1185">Reference proteome</keyword>
<evidence type="ECO:0000313" key="4">
    <source>
        <dbReference type="Proteomes" id="UP000267408"/>
    </source>
</evidence>